<name>A0A9N9EB84_9GLOM</name>
<evidence type="ECO:0000256" key="1">
    <source>
        <dbReference type="SAM" id="MobiDB-lite"/>
    </source>
</evidence>
<feature type="compositionally biased region" description="Polar residues" evidence="1">
    <location>
        <begin position="57"/>
        <end position="67"/>
    </location>
</feature>
<feature type="compositionally biased region" description="Polar residues" evidence="1">
    <location>
        <begin position="1"/>
        <end position="12"/>
    </location>
</feature>
<evidence type="ECO:0000313" key="2">
    <source>
        <dbReference type="EMBL" id="CAG8666922.1"/>
    </source>
</evidence>
<protein>
    <submittedName>
        <fullName evidence="2">14329_t:CDS:1</fullName>
    </submittedName>
</protein>
<dbReference type="Proteomes" id="UP000789405">
    <property type="component" value="Unassembled WGS sequence"/>
</dbReference>
<evidence type="ECO:0000313" key="3">
    <source>
        <dbReference type="Proteomes" id="UP000789405"/>
    </source>
</evidence>
<keyword evidence="3" id="KW-1185">Reference proteome</keyword>
<organism evidence="2 3">
    <name type="scientific">Dentiscutata erythropus</name>
    <dbReference type="NCBI Taxonomy" id="1348616"/>
    <lineage>
        <taxon>Eukaryota</taxon>
        <taxon>Fungi</taxon>
        <taxon>Fungi incertae sedis</taxon>
        <taxon>Mucoromycota</taxon>
        <taxon>Glomeromycotina</taxon>
        <taxon>Glomeromycetes</taxon>
        <taxon>Diversisporales</taxon>
        <taxon>Gigasporaceae</taxon>
        <taxon>Dentiscutata</taxon>
    </lineage>
</organism>
<dbReference type="AlphaFoldDB" id="A0A9N9EB84"/>
<reference evidence="2" key="1">
    <citation type="submission" date="2021-06" db="EMBL/GenBank/DDBJ databases">
        <authorList>
            <person name="Kallberg Y."/>
            <person name="Tangrot J."/>
            <person name="Rosling A."/>
        </authorList>
    </citation>
    <scope>NUCLEOTIDE SEQUENCE</scope>
    <source>
        <strain evidence="2">MA453B</strain>
    </source>
</reference>
<gene>
    <name evidence="2" type="ORF">DERYTH_LOCUS11013</name>
</gene>
<feature type="region of interest" description="Disordered" evidence="1">
    <location>
        <begin position="1"/>
        <end position="67"/>
    </location>
</feature>
<sequence length="67" mass="7596">QTTKCDFTSDNATPKMMAPASVKHEPNSYNNERLKYTSPNIKQQPSTDRTITRQHKANSLSNDNTNK</sequence>
<dbReference type="EMBL" id="CAJVPY010006658">
    <property type="protein sequence ID" value="CAG8666922.1"/>
    <property type="molecule type" value="Genomic_DNA"/>
</dbReference>
<accession>A0A9N9EB84</accession>
<comment type="caution">
    <text evidence="2">The sequence shown here is derived from an EMBL/GenBank/DDBJ whole genome shotgun (WGS) entry which is preliminary data.</text>
</comment>
<proteinExistence type="predicted"/>
<feature type="compositionally biased region" description="Polar residues" evidence="1">
    <location>
        <begin position="27"/>
        <end position="49"/>
    </location>
</feature>
<feature type="non-terminal residue" evidence="2">
    <location>
        <position position="1"/>
    </location>
</feature>